<dbReference type="Proteomes" id="UP000749559">
    <property type="component" value="Unassembled WGS sequence"/>
</dbReference>
<feature type="region of interest" description="Disordered" evidence="1">
    <location>
        <begin position="268"/>
        <end position="365"/>
    </location>
</feature>
<sequence>MDSTHGTYDGSSPASPDEVSIKLTKSSERPLTDKSNSKGGNSKVDLNHDECNALFDRFTEEDMVKVTARVKPIPRSPEKSNSYGFDPCLSPQIRDGNAPRRGSATPSVSASPAKRAFTDTRHGLQRDSATDDTYIEYDSRKKHKLHVGRLEQLRENSTFENQKHRQDQSDILCKLKDEGIIRRTSNCDLNQSPIPKNPMYLPPLQPISHGPHSHNPTAFDWNTNGAPKVQQQLCHKMKMRQLELNAKSQQENHDQQLKMRQLIHQPALQPIPKSQGFNPSARENRHDKRMTKLGLPMDGTRGREESQRERKERRKRKKALKESAKRTSVNDDADNQLTRQDELFDDGQLSRCSTRNEQGLPFNLP</sequence>
<dbReference type="EMBL" id="CAIIXF020000009">
    <property type="protein sequence ID" value="CAH1794086.1"/>
    <property type="molecule type" value="Genomic_DNA"/>
</dbReference>
<keyword evidence="3" id="KW-1185">Reference proteome</keyword>
<feature type="region of interest" description="Disordered" evidence="1">
    <location>
        <begin position="1"/>
        <end position="47"/>
    </location>
</feature>
<gene>
    <name evidence="2" type="ORF">OFUS_LOCUS18851</name>
</gene>
<reference evidence="2" key="1">
    <citation type="submission" date="2022-03" db="EMBL/GenBank/DDBJ databases">
        <authorList>
            <person name="Martin C."/>
        </authorList>
    </citation>
    <scope>NUCLEOTIDE SEQUENCE</scope>
</reference>
<proteinExistence type="predicted"/>
<evidence type="ECO:0000256" key="1">
    <source>
        <dbReference type="SAM" id="MobiDB-lite"/>
    </source>
</evidence>
<organism evidence="2 3">
    <name type="scientific">Owenia fusiformis</name>
    <name type="common">Polychaete worm</name>
    <dbReference type="NCBI Taxonomy" id="6347"/>
    <lineage>
        <taxon>Eukaryota</taxon>
        <taxon>Metazoa</taxon>
        <taxon>Spiralia</taxon>
        <taxon>Lophotrochozoa</taxon>
        <taxon>Annelida</taxon>
        <taxon>Polychaeta</taxon>
        <taxon>Sedentaria</taxon>
        <taxon>Canalipalpata</taxon>
        <taxon>Sabellida</taxon>
        <taxon>Oweniida</taxon>
        <taxon>Oweniidae</taxon>
        <taxon>Owenia</taxon>
    </lineage>
</organism>
<feature type="compositionally biased region" description="Polar residues" evidence="1">
    <location>
        <begin position="1"/>
        <end position="14"/>
    </location>
</feature>
<evidence type="ECO:0000313" key="3">
    <source>
        <dbReference type="Proteomes" id="UP000749559"/>
    </source>
</evidence>
<feature type="compositionally biased region" description="Basic and acidic residues" evidence="1">
    <location>
        <begin position="300"/>
        <end position="310"/>
    </location>
</feature>
<feature type="compositionally biased region" description="Basic and acidic residues" evidence="1">
    <location>
        <begin position="320"/>
        <end position="329"/>
    </location>
</feature>
<evidence type="ECO:0000313" key="2">
    <source>
        <dbReference type="EMBL" id="CAH1794086.1"/>
    </source>
</evidence>
<dbReference type="AlphaFoldDB" id="A0A8J1UMM2"/>
<accession>A0A8J1UMM2</accession>
<feature type="compositionally biased region" description="Basic and acidic residues" evidence="1">
    <location>
        <begin position="25"/>
        <end position="36"/>
    </location>
</feature>
<name>A0A8J1UMM2_OWEFU</name>
<feature type="region of interest" description="Disordered" evidence="1">
    <location>
        <begin position="69"/>
        <end position="114"/>
    </location>
</feature>
<comment type="caution">
    <text evidence="2">The sequence shown here is derived from an EMBL/GenBank/DDBJ whole genome shotgun (WGS) entry which is preliminary data.</text>
</comment>
<protein>
    <submittedName>
        <fullName evidence="2">Uncharacterized protein</fullName>
    </submittedName>
</protein>